<reference evidence="1 2" key="1">
    <citation type="submission" date="2007-05" db="EMBL/GenBank/DDBJ databases">
        <title>Complete sequence of Geobacter uraniireducens Rf4.</title>
        <authorList>
            <consortium name="US DOE Joint Genome Institute"/>
            <person name="Copeland A."/>
            <person name="Lucas S."/>
            <person name="Lapidus A."/>
            <person name="Barry K."/>
            <person name="Detter J.C."/>
            <person name="Glavina del Rio T."/>
            <person name="Hammon N."/>
            <person name="Israni S."/>
            <person name="Dalin E."/>
            <person name="Tice H."/>
            <person name="Pitluck S."/>
            <person name="Chertkov O."/>
            <person name="Brettin T."/>
            <person name="Bruce D."/>
            <person name="Han C."/>
            <person name="Schmutz J."/>
            <person name="Larimer F."/>
            <person name="Land M."/>
            <person name="Hauser L."/>
            <person name="Kyrpides N."/>
            <person name="Mikhailova N."/>
            <person name="Shelobolina E."/>
            <person name="Aklujkar M."/>
            <person name="Lovley D."/>
            <person name="Richardson P."/>
        </authorList>
    </citation>
    <scope>NUCLEOTIDE SEQUENCE [LARGE SCALE GENOMIC DNA]</scope>
    <source>
        <strain evidence="1 2">Rf4</strain>
    </source>
</reference>
<evidence type="ECO:0000313" key="1">
    <source>
        <dbReference type="EMBL" id="ABQ28012.1"/>
    </source>
</evidence>
<keyword evidence="2" id="KW-1185">Reference proteome</keyword>
<proteinExistence type="predicted"/>
<dbReference type="EMBL" id="CP000698">
    <property type="protein sequence ID" value="ABQ28012.1"/>
    <property type="molecule type" value="Genomic_DNA"/>
</dbReference>
<dbReference type="Proteomes" id="UP000006695">
    <property type="component" value="Chromosome"/>
</dbReference>
<gene>
    <name evidence="1" type="ordered locus">Gura_3862</name>
</gene>
<dbReference type="HOGENOM" id="CLU_1924575_0_0_7"/>
<evidence type="ECO:0000313" key="2">
    <source>
        <dbReference type="Proteomes" id="UP000006695"/>
    </source>
</evidence>
<dbReference type="AlphaFoldDB" id="A5G894"/>
<organism evidence="1 2">
    <name type="scientific">Geotalea uraniireducens (strain Rf4)</name>
    <name type="common">Geobacter uraniireducens</name>
    <dbReference type="NCBI Taxonomy" id="351605"/>
    <lineage>
        <taxon>Bacteria</taxon>
        <taxon>Pseudomonadati</taxon>
        <taxon>Thermodesulfobacteriota</taxon>
        <taxon>Desulfuromonadia</taxon>
        <taxon>Geobacterales</taxon>
        <taxon>Geobacteraceae</taxon>
        <taxon>Geotalea</taxon>
    </lineage>
</organism>
<protein>
    <submittedName>
        <fullName evidence="1">Uncharacterized protein</fullName>
    </submittedName>
</protein>
<accession>A5G894</accession>
<dbReference type="KEGG" id="gur:Gura_3862"/>
<name>A5G894_GEOUR</name>
<sequence length="131" mass="15125">MEVNNMFRILLIIAIVFTANMSWALDWNVCHKDLESLRKMSRTESNTSYLTAASNQAVKLRDLYENIEAQRFDYNRCKNSADGTQYCVYMQGRLNAMLGEYQAGRNDFNKMMISSGKYSQAKEESCGFKLN</sequence>